<dbReference type="PIRSF" id="PIRSF032025">
    <property type="entry name" value="UCP032025"/>
    <property type="match status" value="1"/>
</dbReference>
<name>A0ABV3SL58_9HYPH</name>
<dbReference type="EMBL" id="JBDPGJ010000003">
    <property type="protein sequence ID" value="MEX0406988.1"/>
    <property type="molecule type" value="Genomic_DNA"/>
</dbReference>
<dbReference type="Pfam" id="PF07370">
    <property type="entry name" value="DUF1489"/>
    <property type="match status" value="1"/>
</dbReference>
<dbReference type="InterPro" id="IPR008320">
    <property type="entry name" value="UCP032025"/>
</dbReference>
<sequence length="145" mass="16606">MALNLVKLCVGADSVEDLENWIEFRRDEMRRAGETPEHRHTTRMIPRRRDELLGGGSLYWVIKGNVQCRQRLLDIRPFTDADGIERCHLIFDPKVIATEWQPRRAFQGWRYLTGADAPPDVGQGRAGLTALPSELRRELADLGLL</sequence>
<comment type="caution">
    <text evidence="1">The sequence shown here is derived from an EMBL/GenBank/DDBJ whole genome shotgun (WGS) entry which is preliminary data.</text>
</comment>
<keyword evidence="2" id="KW-1185">Reference proteome</keyword>
<proteinExistence type="predicted"/>
<gene>
    <name evidence="1" type="ORF">ABGN05_15090</name>
</gene>
<accession>A0ABV3SL58</accession>
<protein>
    <submittedName>
        <fullName evidence="1">DUF1489 family protein</fullName>
    </submittedName>
</protein>
<reference evidence="1 2" key="1">
    <citation type="submission" date="2024-05" db="EMBL/GenBank/DDBJ databases">
        <authorList>
            <person name="Jiang F."/>
        </authorList>
    </citation>
    <scope>NUCLEOTIDE SEQUENCE [LARGE SCALE GENOMIC DNA]</scope>
    <source>
        <strain evidence="1 2">LZ166</strain>
    </source>
</reference>
<organism evidence="1 2">
    <name type="scientific">Aquibium pacificus</name>
    <dbReference type="NCBI Taxonomy" id="3153579"/>
    <lineage>
        <taxon>Bacteria</taxon>
        <taxon>Pseudomonadati</taxon>
        <taxon>Pseudomonadota</taxon>
        <taxon>Alphaproteobacteria</taxon>
        <taxon>Hyphomicrobiales</taxon>
        <taxon>Phyllobacteriaceae</taxon>
        <taxon>Aquibium</taxon>
    </lineage>
</organism>
<evidence type="ECO:0000313" key="1">
    <source>
        <dbReference type="EMBL" id="MEX0406988.1"/>
    </source>
</evidence>
<evidence type="ECO:0000313" key="2">
    <source>
        <dbReference type="Proteomes" id="UP001556692"/>
    </source>
</evidence>
<dbReference type="Proteomes" id="UP001556692">
    <property type="component" value="Unassembled WGS sequence"/>
</dbReference>
<dbReference type="RefSeq" id="WP_367954864.1">
    <property type="nucleotide sequence ID" value="NZ_JBDPGJ010000003.1"/>
</dbReference>